<accession>A0ABN1VPD0</accession>
<evidence type="ECO:0000313" key="2">
    <source>
        <dbReference type="EMBL" id="GAA1218741.1"/>
    </source>
</evidence>
<evidence type="ECO:0000313" key="3">
    <source>
        <dbReference type="Proteomes" id="UP001500037"/>
    </source>
</evidence>
<dbReference type="EMBL" id="BAAALF010000005">
    <property type="protein sequence ID" value="GAA1218741.1"/>
    <property type="molecule type" value="Genomic_DNA"/>
</dbReference>
<dbReference type="Pfam" id="PF13788">
    <property type="entry name" value="DUF4180"/>
    <property type="match status" value="1"/>
</dbReference>
<reference evidence="2 3" key="1">
    <citation type="journal article" date="2019" name="Int. J. Syst. Evol. Microbiol.">
        <title>The Global Catalogue of Microorganisms (GCM) 10K type strain sequencing project: providing services to taxonomists for standard genome sequencing and annotation.</title>
        <authorList>
            <consortium name="The Broad Institute Genomics Platform"/>
            <consortium name="The Broad Institute Genome Sequencing Center for Infectious Disease"/>
            <person name="Wu L."/>
            <person name="Ma J."/>
        </authorList>
    </citation>
    <scope>NUCLEOTIDE SEQUENCE [LARGE SCALE GENOMIC DNA]</scope>
    <source>
        <strain evidence="2 3">JCM 13004</strain>
    </source>
</reference>
<protein>
    <recommendedName>
        <fullName evidence="1">DUF4180 domain-containing protein</fullName>
    </recommendedName>
</protein>
<proteinExistence type="predicted"/>
<feature type="domain" description="DUF4180" evidence="1">
    <location>
        <begin position="10"/>
        <end position="119"/>
    </location>
</feature>
<dbReference type="RefSeq" id="WP_344438700.1">
    <property type="nucleotide sequence ID" value="NZ_BAAALF010000005.1"/>
</dbReference>
<keyword evidence="3" id="KW-1185">Reference proteome</keyword>
<name>A0ABN1VPD0_9ACTN</name>
<sequence length="126" mass="13783">MPDLLQHPHGIPVLQCDPDGPPLRTEADALDVVGSALHHGAHWVAVPAERFDDGFFQLRSRLAGEILQKFANYRLGLAVIGDISRHLATGTALPDLIRESNRGHQAWFLPDAQALHDRLAPPPPGR</sequence>
<dbReference type="InterPro" id="IPR025438">
    <property type="entry name" value="DUF4180"/>
</dbReference>
<gene>
    <name evidence="2" type="ORF">GCM10009665_05900</name>
</gene>
<evidence type="ECO:0000259" key="1">
    <source>
        <dbReference type="Pfam" id="PF13788"/>
    </source>
</evidence>
<organism evidence="2 3">
    <name type="scientific">Kitasatospora nipponensis</name>
    <dbReference type="NCBI Taxonomy" id="258049"/>
    <lineage>
        <taxon>Bacteria</taxon>
        <taxon>Bacillati</taxon>
        <taxon>Actinomycetota</taxon>
        <taxon>Actinomycetes</taxon>
        <taxon>Kitasatosporales</taxon>
        <taxon>Streptomycetaceae</taxon>
        <taxon>Kitasatospora</taxon>
    </lineage>
</organism>
<dbReference type="Proteomes" id="UP001500037">
    <property type="component" value="Unassembled WGS sequence"/>
</dbReference>
<comment type="caution">
    <text evidence="2">The sequence shown here is derived from an EMBL/GenBank/DDBJ whole genome shotgun (WGS) entry which is preliminary data.</text>
</comment>